<feature type="region of interest" description="Disordered" evidence="1">
    <location>
        <begin position="108"/>
        <end position="154"/>
    </location>
</feature>
<reference evidence="2 3" key="1">
    <citation type="journal article" date="2016" name="Genome Biol. Evol.">
        <title>Divergent and convergent evolution of fungal pathogenicity.</title>
        <authorList>
            <person name="Shang Y."/>
            <person name="Xiao G."/>
            <person name="Zheng P."/>
            <person name="Cen K."/>
            <person name="Zhan S."/>
            <person name="Wang C."/>
        </authorList>
    </citation>
    <scope>NUCLEOTIDE SEQUENCE [LARGE SCALE GENOMIC DNA]</scope>
    <source>
        <strain evidence="2 3">ARSEF 7405</strain>
    </source>
</reference>
<dbReference type="AlphaFoldDB" id="A0A167ZVM5"/>
<comment type="caution">
    <text evidence="2">The sequence shown here is derived from an EMBL/GenBank/DDBJ whole genome shotgun (WGS) entry which is preliminary data.</text>
</comment>
<name>A0A167ZVM5_9EURO</name>
<dbReference type="VEuPathDB" id="FungiDB:AAP_02615"/>
<dbReference type="Proteomes" id="UP000242877">
    <property type="component" value="Unassembled WGS sequence"/>
</dbReference>
<proteinExistence type="predicted"/>
<keyword evidence="3" id="KW-1185">Reference proteome</keyword>
<dbReference type="EMBL" id="AZGZ01000009">
    <property type="protein sequence ID" value="KZZ93149.1"/>
    <property type="molecule type" value="Genomic_DNA"/>
</dbReference>
<protein>
    <submittedName>
        <fullName evidence="2">Uncharacterized protein</fullName>
    </submittedName>
</protein>
<evidence type="ECO:0000313" key="3">
    <source>
        <dbReference type="Proteomes" id="UP000242877"/>
    </source>
</evidence>
<feature type="compositionally biased region" description="Gly residues" evidence="1">
    <location>
        <begin position="111"/>
        <end position="128"/>
    </location>
</feature>
<accession>A0A167ZVM5</accession>
<gene>
    <name evidence="2" type="ORF">AAP_02615</name>
</gene>
<sequence>MFSRSALAVRQWSAKPETVAQLSRVAPGSLRSFSSSQATRADEGPSTSTNAEPRSNIQPRILKTGIRARIPPNAGAGRGNSPNAAQNGAPGPVLRAPKGFKILQNLRRMDGGGLRGPRGPRGPGGGPRKLGPKGKKGAAAGQRRRAREEDDGEEVDEYANLTEEQQQQVLAKLEEERPKPIRYNPKGETIESLLPTWPSLPIGDIGQKQTVVSRLDSMSARFANGFDAPSDLARRLLEGKMVHFRSEEEKNKTLEIAREMAQEQAAAEGDEAQEVNFTVVDEKVRKEMLDKLIVGDYSKKVPSIPANASPALKDAVRLLKNNESYQEEDVNKLINLLNKTLPPVKAAPPKP</sequence>
<feature type="compositionally biased region" description="Polar residues" evidence="1">
    <location>
        <begin position="31"/>
        <end position="58"/>
    </location>
</feature>
<feature type="region of interest" description="Disordered" evidence="1">
    <location>
        <begin position="1"/>
        <end position="96"/>
    </location>
</feature>
<evidence type="ECO:0000256" key="1">
    <source>
        <dbReference type="SAM" id="MobiDB-lite"/>
    </source>
</evidence>
<organism evidence="2 3">
    <name type="scientific">Ascosphaera apis ARSEF 7405</name>
    <dbReference type="NCBI Taxonomy" id="392613"/>
    <lineage>
        <taxon>Eukaryota</taxon>
        <taxon>Fungi</taxon>
        <taxon>Dikarya</taxon>
        <taxon>Ascomycota</taxon>
        <taxon>Pezizomycotina</taxon>
        <taxon>Eurotiomycetes</taxon>
        <taxon>Eurotiomycetidae</taxon>
        <taxon>Onygenales</taxon>
        <taxon>Ascosphaeraceae</taxon>
        <taxon>Ascosphaera</taxon>
    </lineage>
</organism>
<evidence type="ECO:0000313" key="2">
    <source>
        <dbReference type="EMBL" id="KZZ93149.1"/>
    </source>
</evidence>
<dbReference type="OrthoDB" id="5365739at2759"/>